<dbReference type="EMBL" id="MH588545">
    <property type="protein sequence ID" value="AXQ68643.1"/>
    <property type="molecule type" value="Genomic_DNA"/>
</dbReference>
<keyword evidence="2" id="KW-1185">Reference proteome</keyword>
<accession>A0A385EA08</accession>
<evidence type="ECO:0000313" key="1">
    <source>
        <dbReference type="EMBL" id="AXQ68643.1"/>
    </source>
</evidence>
<reference evidence="1" key="2">
    <citation type="submission" date="2018-09" db="EMBL/GenBank/DDBJ databases">
        <title>Giant CbK-like Caulobacter bacteriophages have genetically divergent genomes.</title>
        <authorList>
            <person name="Wilson K."/>
            <person name="Ely B."/>
        </authorList>
    </citation>
    <scope>NUCLEOTIDE SEQUENCE [LARGE SCALE GENOMIC DNA]</scope>
</reference>
<name>A0A385EA08_9CAUD</name>
<evidence type="ECO:0000313" key="2">
    <source>
        <dbReference type="Proteomes" id="UP000259026"/>
    </source>
</evidence>
<reference evidence="1" key="1">
    <citation type="submission" date="2018-07" db="EMBL/GenBank/DDBJ databases">
        <authorList>
            <person name="Quirk P.G."/>
            <person name="Krulwich T.A."/>
        </authorList>
    </citation>
    <scope>NUCLEOTIDE SEQUENCE</scope>
</reference>
<dbReference type="Proteomes" id="UP000259026">
    <property type="component" value="Segment"/>
</dbReference>
<sequence length="163" mass="18150">MGVVMLFKQVVATERHLAEILNPNGETVLNLVPRPAEIPSTSEETFRYGLLAPGEKVGDELTIHTSRLANPFPDSNVDFPQSPTIALATLSFPMLETPLFVDPYDDSVGSGFGLHLWVTPIFALSDVGQYQNLTNSYVQLRWTGRSWQILHKSGSGVFVRYNW</sequence>
<protein>
    <submittedName>
        <fullName evidence="1">Uncharacterized protein</fullName>
    </submittedName>
</protein>
<proteinExistence type="predicted"/>
<organism evidence="1 2">
    <name type="scientific">Caulobacter phage CcrPW</name>
    <dbReference type="NCBI Taxonomy" id="2283271"/>
    <lineage>
        <taxon>Viruses</taxon>
        <taxon>Duplodnaviria</taxon>
        <taxon>Heunggongvirae</taxon>
        <taxon>Uroviricota</taxon>
        <taxon>Caudoviricetes</taxon>
        <taxon>Jeanschmidtviridae</taxon>
        <taxon>Colossusvirus</taxon>
        <taxon>Colossusvirus PW</taxon>
    </lineage>
</organism>
<gene>
    <name evidence="1" type="ORF">CcrPW_gp104c</name>
</gene>